<proteinExistence type="inferred from homology"/>
<dbReference type="Pfam" id="PF00126">
    <property type="entry name" value="HTH_1"/>
    <property type="match status" value="1"/>
</dbReference>
<dbReference type="PROSITE" id="PS50931">
    <property type="entry name" value="HTH_LYSR"/>
    <property type="match status" value="1"/>
</dbReference>
<dbReference type="SUPFAM" id="SSF46785">
    <property type="entry name" value="Winged helix' DNA-binding domain"/>
    <property type="match status" value="1"/>
</dbReference>
<evidence type="ECO:0000313" key="7">
    <source>
        <dbReference type="Proteomes" id="UP000640583"/>
    </source>
</evidence>
<dbReference type="Proteomes" id="UP000640583">
    <property type="component" value="Unassembled WGS sequence"/>
</dbReference>
<comment type="caution">
    <text evidence="6">The sequence shown here is derived from an EMBL/GenBank/DDBJ whole genome shotgun (WGS) entry which is preliminary data.</text>
</comment>
<dbReference type="EMBL" id="JADCKQ010000006">
    <property type="protein sequence ID" value="MBI1493826.1"/>
    <property type="molecule type" value="Genomic_DNA"/>
</dbReference>
<dbReference type="InterPro" id="IPR036390">
    <property type="entry name" value="WH_DNA-bd_sf"/>
</dbReference>
<dbReference type="AlphaFoldDB" id="A0A8J7LPN1"/>
<evidence type="ECO:0000259" key="5">
    <source>
        <dbReference type="PROSITE" id="PS50931"/>
    </source>
</evidence>
<dbReference type="Pfam" id="PF03466">
    <property type="entry name" value="LysR_substrate"/>
    <property type="match status" value="1"/>
</dbReference>
<dbReference type="PANTHER" id="PTHR30537:SF5">
    <property type="entry name" value="HTH-TYPE TRANSCRIPTIONAL ACTIVATOR TTDR-RELATED"/>
    <property type="match status" value="1"/>
</dbReference>
<dbReference type="Gene3D" id="3.40.190.10">
    <property type="entry name" value="Periplasmic binding protein-like II"/>
    <property type="match status" value="2"/>
</dbReference>
<gene>
    <name evidence="6" type="ORF">H1D41_09290</name>
</gene>
<dbReference type="FunFam" id="1.10.10.10:FF:000038">
    <property type="entry name" value="Glycine cleavage system transcriptional activator"/>
    <property type="match status" value="1"/>
</dbReference>
<evidence type="ECO:0000313" key="6">
    <source>
        <dbReference type="EMBL" id="MBI1493826.1"/>
    </source>
</evidence>
<comment type="similarity">
    <text evidence="1">Belongs to the LysR transcriptional regulatory family.</text>
</comment>
<dbReference type="InterPro" id="IPR000847">
    <property type="entry name" value="LysR_HTH_N"/>
</dbReference>
<evidence type="ECO:0000256" key="1">
    <source>
        <dbReference type="ARBA" id="ARBA00009437"/>
    </source>
</evidence>
<dbReference type="InterPro" id="IPR005119">
    <property type="entry name" value="LysR_subst-bd"/>
</dbReference>
<reference evidence="6" key="1">
    <citation type="submission" date="2020-10" db="EMBL/GenBank/DDBJ databases">
        <title>Paenihalocynthiibacter styelae gen. nov., sp. nov., isolated from stalked sea squirt Styela clava.</title>
        <authorList>
            <person name="Kim Y.-O."/>
            <person name="Yoon J.-H."/>
        </authorList>
    </citation>
    <scope>NUCLEOTIDE SEQUENCE</scope>
    <source>
        <strain evidence="6">MYP1-1</strain>
    </source>
</reference>
<sequence length="298" mass="33510">MRRKIPNLHALRAFEAAARLGSFKLASQELLVTPTAVSHHIRRLEDSLGLPLFIRGTRKVELTERGETLMQTCSQAFDMIHKTTAEITEQDDLSVLTIGVGPSFASRWLTPRLSQFWLDFPNVELRLTRVAAEDEIAQTQADLFLMWGPQDWPDMDIYPILPVHAVPVASPDLVEKLGLPQTPEDFLNYNLLFHRNHSEWNLWLKSLGAKKPVMGGGIIMDDENVLLRSAAEGQGAALSWAPLIDEEIKNGRLIALSSHRADHIRGYYLIVNQNTPVTPKLQDVIDWFLQQGNPNPTG</sequence>
<protein>
    <submittedName>
        <fullName evidence="6">LysR family transcriptional regulator</fullName>
    </submittedName>
</protein>
<dbReference type="PANTHER" id="PTHR30537">
    <property type="entry name" value="HTH-TYPE TRANSCRIPTIONAL REGULATOR"/>
    <property type="match status" value="1"/>
</dbReference>
<keyword evidence="7" id="KW-1185">Reference proteome</keyword>
<dbReference type="GO" id="GO:0043565">
    <property type="term" value="F:sequence-specific DNA binding"/>
    <property type="evidence" value="ECO:0007669"/>
    <property type="project" value="TreeGrafter"/>
</dbReference>
<keyword evidence="4" id="KW-0804">Transcription</keyword>
<dbReference type="Gene3D" id="1.10.10.10">
    <property type="entry name" value="Winged helix-like DNA-binding domain superfamily/Winged helix DNA-binding domain"/>
    <property type="match status" value="1"/>
</dbReference>
<dbReference type="GO" id="GO:0006351">
    <property type="term" value="P:DNA-templated transcription"/>
    <property type="evidence" value="ECO:0007669"/>
    <property type="project" value="TreeGrafter"/>
</dbReference>
<accession>A0A8J7LPN1</accession>
<evidence type="ECO:0000256" key="4">
    <source>
        <dbReference type="ARBA" id="ARBA00023163"/>
    </source>
</evidence>
<keyword evidence="2" id="KW-0805">Transcription regulation</keyword>
<dbReference type="InterPro" id="IPR036388">
    <property type="entry name" value="WH-like_DNA-bd_sf"/>
</dbReference>
<organism evidence="6 7">
    <name type="scientific">Halocynthiibacter styelae</name>
    <dbReference type="NCBI Taxonomy" id="2761955"/>
    <lineage>
        <taxon>Bacteria</taxon>
        <taxon>Pseudomonadati</taxon>
        <taxon>Pseudomonadota</taxon>
        <taxon>Alphaproteobacteria</taxon>
        <taxon>Rhodobacterales</taxon>
        <taxon>Paracoccaceae</taxon>
        <taxon>Halocynthiibacter</taxon>
    </lineage>
</organism>
<dbReference type="SUPFAM" id="SSF53850">
    <property type="entry name" value="Periplasmic binding protein-like II"/>
    <property type="match status" value="1"/>
</dbReference>
<dbReference type="RefSeq" id="WP_228848642.1">
    <property type="nucleotide sequence ID" value="NZ_JADCKQ010000006.1"/>
</dbReference>
<dbReference type="GO" id="GO:0003700">
    <property type="term" value="F:DNA-binding transcription factor activity"/>
    <property type="evidence" value="ECO:0007669"/>
    <property type="project" value="InterPro"/>
</dbReference>
<feature type="domain" description="HTH lysR-type" evidence="5">
    <location>
        <begin position="6"/>
        <end position="63"/>
    </location>
</feature>
<keyword evidence="3" id="KW-0238">DNA-binding</keyword>
<dbReference type="InterPro" id="IPR058163">
    <property type="entry name" value="LysR-type_TF_proteobact-type"/>
</dbReference>
<evidence type="ECO:0000256" key="2">
    <source>
        <dbReference type="ARBA" id="ARBA00023015"/>
    </source>
</evidence>
<evidence type="ECO:0000256" key="3">
    <source>
        <dbReference type="ARBA" id="ARBA00023125"/>
    </source>
</evidence>
<name>A0A8J7LPN1_9RHOB</name>